<evidence type="ECO:0000256" key="1">
    <source>
        <dbReference type="ARBA" id="ARBA00022553"/>
    </source>
</evidence>
<dbReference type="EMBL" id="JAODUO010005044">
    <property type="protein sequence ID" value="KAK2141931.1"/>
    <property type="molecule type" value="Genomic_DNA"/>
</dbReference>
<dbReference type="Gene3D" id="2.40.50.140">
    <property type="entry name" value="Nucleic acid-binding proteins"/>
    <property type="match status" value="1"/>
</dbReference>
<feature type="domain" description="CSD" evidence="3">
    <location>
        <begin position="45"/>
        <end position="111"/>
    </location>
</feature>
<dbReference type="InterPro" id="IPR052069">
    <property type="entry name" value="Ca-reg_mRNA-binding_domain"/>
</dbReference>
<dbReference type="FunFam" id="2.40.50.140:FF:000086">
    <property type="entry name" value="Cold shock domain-containing protein C2"/>
    <property type="match status" value="1"/>
</dbReference>
<dbReference type="PANTHER" id="PTHR12962:SF1">
    <property type="entry name" value="COLD SHOCK DOMAIN-CONTAINING PROTEIN CG9705"/>
    <property type="match status" value="1"/>
</dbReference>
<dbReference type="Pfam" id="PF00313">
    <property type="entry name" value="CSD"/>
    <property type="match status" value="1"/>
</dbReference>
<dbReference type="InterPro" id="IPR002059">
    <property type="entry name" value="CSP_DNA-bd"/>
</dbReference>
<dbReference type="GO" id="GO:0043488">
    <property type="term" value="P:regulation of mRNA stability"/>
    <property type="evidence" value="ECO:0007669"/>
    <property type="project" value="TreeGrafter"/>
</dbReference>
<gene>
    <name evidence="5" type="ORF">NP493_1324g01005</name>
    <name evidence="4" type="ORF">NP493_5055g00005</name>
</gene>
<accession>A0AAD9IVV1</accession>
<dbReference type="CDD" id="cd04458">
    <property type="entry name" value="CSP_CDS"/>
    <property type="match status" value="1"/>
</dbReference>
<dbReference type="SUPFAM" id="SSF50249">
    <property type="entry name" value="Nucleic acid-binding proteins"/>
    <property type="match status" value="1"/>
</dbReference>
<dbReference type="InterPro" id="IPR011129">
    <property type="entry name" value="CSD"/>
</dbReference>
<evidence type="ECO:0000313" key="4">
    <source>
        <dbReference type="EMBL" id="KAK2141931.1"/>
    </source>
</evidence>
<evidence type="ECO:0000313" key="5">
    <source>
        <dbReference type="EMBL" id="KAK2166387.1"/>
    </source>
</evidence>
<evidence type="ECO:0000313" key="6">
    <source>
        <dbReference type="Proteomes" id="UP001209878"/>
    </source>
</evidence>
<evidence type="ECO:0000256" key="2">
    <source>
        <dbReference type="SAM" id="MobiDB-lite"/>
    </source>
</evidence>
<name>A0AAD9IVV1_RIDPI</name>
<dbReference type="SMART" id="SM00357">
    <property type="entry name" value="CSP"/>
    <property type="match status" value="1"/>
</dbReference>
<evidence type="ECO:0000259" key="3">
    <source>
        <dbReference type="PROSITE" id="PS51857"/>
    </source>
</evidence>
<dbReference type="GO" id="GO:0005737">
    <property type="term" value="C:cytoplasm"/>
    <property type="evidence" value="ECO:0007669"/>
    <property type="project" value="TreeGrafter"/>
</dbReference>
<organism evidence="4 6">
    <name type="scientific">Ridgeia piscesae</name>
    <name type="common">Tubeworm</name>
    <dbReference type="NCBI Taxonomy" id="27915"/>
    <lineage>
        <taxon>Eukaryota</taxon>
        <taxon>Metazoa</taxon>
        <taxon>Spiralia</taxon>
        <taxon>Lophotrochozoa</taxon>
        <taxon>Annelida</taxon>
        <taxon>Polychaeta</taxon>
        <taxon>Sedentaria</taxon>
        <taxon>Canalipalpata</taxon>
        <taxon>Sabellida</taxon>
        <taxon>Siboglinidae</taxon>
        <taxon>Ridgeia</taxon>
    </lineage>
</organism>
<reference evidence="4" key="1">
    <citation type="journal article" date="2023" name="Mol. Biol. Evol.">
        <title>Third-Generation Sequencing Reveals the Adaptive Role of the Epigenome in Three Deep-Sea Polychaetes.</title>
        <authorList>
            <person name="Perez M."/>
            <person name="Aroh O."/>
            <person name="Sun Y."/>
            <person name="Lan Y."/>
            <person name="Juniper S.K."/>
            <person name="Young C.R."/>
            <person name="Angers B."/>
            <person name="Qian P.Y."/>
        </authorList>
    </citation>
    <scope>NUCLEOTIDE SEQUENCE</scope>
    <source>
        <strain evidence="4">R07B-5</strain>
    </source>
</reference>
<dbReference type="EMBL" id="JAODUO010001323">
    <property type="protein sequence ID" value="KAK2166387.1"/>
    <property type="molecule type" value="Genomic_DNA"/>
</dbReference>
<sequence length="131" mass="14490">MTETSDPGNSSPVGSPHREFLIPSPLPTKRTRTYSQSEVAAAGPSFFGKVKTFCREKGHGFIIPKEEGDLIFVHISDIDGDYIPKAGDDVTFKKCLIPPKNEKYSAIHVKIVHAAEGVMHETWDAPIHHDH</sequence>
<keyword evidence="6" id="KW-1185">Reference proteome</keyword>
<dbReference type="InterPro" id="IPR012340">
    <property type="entry name" value="NA-bd_OB-fold"/>
</dbReference>
<feature type="compositionally biased region" description="Polar residues" evidence="2">
    <location>
        <begin position="1"/>
        <end position="13"/>
    </location>
</feature>
<keyword evidence="1" id="KW-0597">Phosphoprotein</keyword>
<dbReference type="AlphaFoldDB" id="A0AAD9IVV1"/>
<dbReference type="Proteomes" id="UP001209878">
    <property type="component" value="Unassembled WGS sequence"/>
</dbReference>
<dbReference type="PROSITE" id="PS51857">
    <property type="entry name" value="CSD_2"/>
    <property type="match status" value="1"/>
</dbReference>
<dbReference type="PANTHER" id="PTHR12962">
    <property type="entry name" value="CALCIUM-REGULATED HEAT STABLE PROTEIN CRHSP-24-RELATED"/>
    <property type="match status" value="1"/>
</dbReference>
<protein>
    <recommendedName>
        <fullName evidence="3">CSD domain-containing protein</fullName>
    </recommendedName>
</protein>
<proteinExistence type="predicted"/>
<comment type="caution">
    <text evidence="4">The sequence shown here is derived from an EMBL/GenBank/DDBJ whole genome shotgun (WGS) entry which is preliminary data.</text>
</comment>
<dbReference type="GO" id="GO:0003730">
    <property type="term" value="F:mRNA 3'-UTR binding"/>
    <property type="evidence" value="ECO:0007669"/>
    <property type="project" value="TreeGrafter"/>
</dbReference>
<feature type="region of interest" description="Disordered" evidence="2">
    <location>
        <begin position="1"/>
        <end position="35"/>
    </location>
</feature>